<evidence type="ECO:0000256" key="1">
    <source>
        <dbReference type="SAM" id="Coils"/>
    </source>
</evidence>
<keyword evidence="1" id="KW-0175">Coiled coil</keyword>
<reference evidence="4" key="1">
    <citation type="submission" date="2022-07" db="EMBL/GenBank/DDBJ databases">
        <title>Draft genome sequence of Zalerion maritima ATCC 34329, a (micro)plastics degrading marine fungus.</title>
        <authorList>
            <person name="Paco A."/>
            <person name="Goncalves M.F.M."/>
            <person name="Rocha-Santos T.A.P."/>
            <person name="Alves A."/>
        </authorList>
    </citation>
    <scope>NUCLEOTIDE SEQUENCE</scope>
    <source>
        <strain evidence="4">ATCC 34329</strain>
    </source>
</reference>
<keyword evidence="3" id="KW-0472">Membrane</keyword>
<feature type="coiled-coil region" evidence="1">
    <location>
        <begin position="255"/>
        <end position="282"/>
    </location>
</feature>
<keyword evidence="3" id="KW-1133">Transmembrane helix</keyword>
<feature type="region of interest" description="Disordered" evidence="2">
    <location>
        <begin position="287"/>
        <end position="345"/>
    </location>
</feature>
<feature type="compositionally biased region" description="Basic and acidic residues" evidence="2">
    <location>
        <begin position="55"/>
        <end position="66"/>
    </location>
</feature>
<feature type="compositionally biased region" description="Basic and acidic residues" evidence="2">
    <location>
        <begin position="147"/>
        <end position="157"/>
    </location>
</feature>
<keyword evidence="3" id="KW-0812">Transmembrane</keyword>
<name>A0AAD5RG73_9PEZI</name>
<feature type="compositionally biased region" description="Low complexity" evidence="2">
    <location>
        <begin position="158"/>
        <end position="168"/>
    </location>
</feature>
<organism evidence="4 5">
    <name type="scientific">Zalerion maritima</name>
    <dbReference type="NCBI Taxonomy" id="339359"/>
    <lineage>
        <taxon>Eukaryota</taxon>
        <taxon>Fungi</taxon>
        <taxon>Dikarya</taxon>
        <taxon>Ascomycota</taxon>
        <taxon>Pezizomycotina</taxon>
        <taxon>Sordariomycetes</taxon>
        <taxon>Lulworthiomycetidae</taxon>
        <taxon>Lulworthiales</taxon>
        <taxon>Lulworthiaceae</taxon>
        <taxon>Zalerion</taxon>
    </lineage>
</organism>
<dbReference type="AlphaFoldDB" id="A0AAD5RG73"/>
<sequence>MFSSKRQGRRRGERKGVLPPRYCEAGYDYNIPPARQSRVLPPAKAAGNTPPSQDHSQEEVGRDEAAAARVVSLGNSPTSEDEAGDGGLCGARALPRVPAFECGRPRVNGEDKDKQEALRKFQKGVLEAYQQRRLMYPFFSPGEGRALELDGGSRKSDSGSSSSGSGSDTRLFTAARDLGKGSSSRTHSAISAGRTTSAPGDMDKEELPPRDAVHDAAQMAALSKVAIENDIDTTDHSLVRVLTIRRPFPALPQELRTLRAEIDTLRVTIAGVEKELDQFLEKWPQKQVRRVGSPGERKEGPDFDSGADKMENEATDGVETLGPQTKTRRGETRAGADAGRPEPSLGEKFNDAYGAAMAGLLLVCVLGATSITLSRRGVRDLLKTAIPDGEVPWDESCAVGDGGLGVEEGDAEAWWL</sequence>
<feature type="region of interest" description="Disordered" evidence="2">
    <location>
        <begin position="147"/>
        <end position="208"/>
    </location>
</feature>
<evidence type="ECO:0000256" key="3">
    <source>
        <dbReference type="SAM" id="Phobius"/>
    </source>
</evidence>
<feature type="compositionally biased region" description="Polar residues" evidence="2">
    <location>
        <begin position="181"/>
        <end position="198"/>
    </location>
</feature>
<keyword evidence="5" id="KW-1185">Reference proteome</keyword>
<evidence type="ECO:0000256" key="2">
    <source>
        <dbReference type="SAM" id="MobiDB-lite"/>
    </source>
</evidence>
<proteinExistence type="predicted"/>
<feature type="transmembrane region" description="Helical" evidence="3">
    <location>
        <begin position="352"/>
        <end position="373"/>
    </location>
</feature>
<comment type="caution">
    <text evidence="4">The sequence shown here is derived from an EMBL/GenBank/DDBJ whole genome shotgun (WGS) entry which is preliminary data.</text>
</comment>
<dbReference type="EMBL" id="JAKWBI020000664">
    <property type="protein sequence ID" value="KAJ2893076.1"/>
    <property type="molecule type" value="Genomic_DNA"/>
</dbReference>
<evidence type="ECO:0000313" key="4">
    <source>
        <dbReference type="EMBL" id="KAJ2893076.1"/>
    </source>
</evidence>
<feature type="compositionally biased region" description="Basic residues" evidence="2">
    <location>
        <begin position="1"/>
        <end position="13"/>
    </location>
</feature>
<protein>
    <submittedName>
        <fullName evidence="4">Uncharacterized protein</fullName>
    </submittedName>
</protein>
<feature type="region of interest" description="Disordered" evidence="2">
    <location>
        <begin position="1"/>
        <end position="91"/>
    </location>
</feature>
<feature type="compositionally biased region" description="Basic and acidic residues" evidence="2">
    <location>
        <begin position="295"/>
        <end position="312"/>
    </location>
</feature>
<gene>
    <name evidence="4" type="ORF">MKZ38_009072</name>
</gene>
<evidence type="ECO:0000313" key="5">
    <source>
        <dbReference type="Proteomes" id="UP001201980"/>
    </source>
</evidence>
<accession>A0AAD5RG73</accession>
<dbReference type="Proteomes" id="UP001201980">
    <property type="component" value="Unassembled WGS sequence"/>
</dbReference>